<keyword evidence="3" id="KW-1185">Reference proteome</keyword>
<protein>
    <submittedName>
        <fullName evidence="2">Uncharacterized protein</fullName>
    </submittedName>
</protein>
<feature type="compositionally biased region" description="Gly residues" evidence="1">
    <location>
        <begin position="228"/>
        <end position="238"/>
    </location>
</feature>
<sequence>MQGVAAGRDNINGVNGTDKGPALESLWGAEGISKERVLAFLNSVRSLGQQLRSRGDAWLAERAEAVEAAAQRLRGEVQSRGQRLREEIRQRCQPASFTPPTDAPAKIEGPGVSYSLTGESCRLRRLATPVRRDLIFSCTGRGASVERTVPRYTAARTEPATFRATECRTDYRYGLAASVSVDLWQPGQRPQDVIESWRQRISRWREQAAEVRERFTARVGRLGSRRAAGGGGSGGGDGDAGDMWQSAGGGSASDAIGELGLLMQMHAAPAEMLREAFAR</sequence>
<gene>
    <name evidence="2" type="ORF">GPECTOR_8g167</name>
</gene>
<dbReference type="AlphaFoldDB" id="A0A150GSW2"/>
<comment type="caution">
    <text evidence="2">The sequence shown here is derived from an EMBL/GenBank/DDBJ whole genome shotgun (WGS) entry which is preliminary data.</text>
</comment>
<dbReference type="Proteomes" id="UP000075714">
    <property type="component" value="Unassembled WGS sequence"/>
</dbReference>
<organism evidence="2 3">
    <name type="scientific">Gonium pectorale</name>
    <name type="common">Green alga</name>
    <dbReference type="NCBI Taxonomy" id="33097"/>
    <lineage>
        <taxon>Eukaryota</taxon>
        <taxon>Viridiplantae</taxon>
        <taxon>Chlorophyta</taxon>
        <taxon>core chlorophytes</taxon>
        <taxon>Chlorophyceae</taxon>
        <taxon>CS clade</taxon>
        <taxon>Chlamydomonadales</taxon>
        <taxon>Volvocaceae</taxon>
        <taxon>Gonium</taxon>
    </lineage>
</organism>
<evidence type="ECO:0000313" key="3">
    <source>
        <dbReference type="Proteomes" id="UP000075714"/>
    </source>
</evidence>
<proteinExistence type="predicted"/>
<evidence type="ECO:0000313" key="2">
    <source>
        <dbReference type="EMBL" id="KXZ52778.1"/>
    </source>
</evidence>
<evidence type="ECO:0000256" key="1">
    <source>
        <dbReference type="SAM" id="MobiDB-lite"/>
    </source>
</evidence>
<name>A0A150GSW2_GONPE</name>
<reference evidence="3" key="1">
    <citation type="journal article" date="2016" name="Nat. Commun.">
        <title>The Gonium pectorale genome demonstrates co-option of cell cycle regulation during the evolution of multicellularity.</title>
        <authorList>
            <person name="Hanschen E.R."/>
            <person name="Marriage T.N."/>
            <person name="Ferris P.J."/>
            <person name="Hamaji T."/>
            <person name="Toyoda A."/>
            <person name="Fujiyama A."/>
            <person name="Neme R."/>
            <person name="Noguchi H."/>
            <person name="Minakuchi Y."/>
            <person name="Suzuki M."/>
            <person name="Kawai-Toyooka H."/>
            <person name="Smith D.R."/>
            <person name="Sparks H."/>
            <person name="Anderson J."/>
            <person name="Bakaric R."/>
            <person name="Luria V."/>
            <person name="Karger A."/>
            <person name="Kirschner M.W."/>
            <person name="Durand P.M."/>
            <person name="Michod R.E."/>
            <person name="Nozaki H."/>
            <person name="Olson B.J."/>
        </authorList>
    </citation>
    <scope>NUCLEOTIDE SEQUENCE [LARGE SCALE GENOMIC DNA]</scope>
    <source>
        <strain evidence="3">NIES-2863</strain>
    </source>
</reference>
<dbReference type="EMBL" id="LSYV01000009">
    <property type="protein sequence ID" value="KXZ52778.1"/>
    <property type="molecule type" value="Genomic_DNA"/>
</dbReference>
<accession>A0A150GSW2</accession>
<dbReference type="OrthoDB" id="10528799at2759"/>
<feature type="region of interest" description="Disordered" evidence="1">
    <location>
        <begin position="224"/>
        <end position="249"/>
    </location>
</feature>